<evidence type="ECO:0000256" key="4">
    <source>
        <dbReference type="ARBA" id="ARBA00045428"/>
    </source>
</evidence>
<dbReference type="GO" id="GO:0051087">
    <property type="term" value="F:protein-folding chaperone binding"/>
    <property type="evidence" value="ECO:0007669"/>
    <property type="project" value="TreeGrafter"/>
</dbReference>
<evidence type="ECO:0000256" key="2">
    <source>
        <dbReference type="ARBA" id="ARBA00040158"/>
    </source>
</evidence>
<evidence type="ECO:0000256" key="6">
    <source>
        <dbReference type="SAM" id="SignalP"/>
    </source>
</evidence>
<evidence type="ECO:0000256" key="3">
    <source>
        <dbReference type="ARBA" id="ARBA00041533"/>
    </source>
</evidence>
<dbReference type="WBParaSite" id="nRc.2.0.1.t37858-RA">
    <property type="protein sequence ID" value="nRc.2.0.1.t37858-RA"/>
    <property type="gene ID" value="nRc.2.0.1.g37858"/>
</dbReference>
<dbReference type="InterPro" id="IPR018253">
    <property type="entry name" value="DnaJ_domain_CS"/>
</dbReference>
<feature type="signal peptide" evidence="6">
    <location>
        <begin position="1"/>
        <end position="21"/>
    </location>
</feature>
<dbReference type="Pfam" id="PF00226">
    <property type="entry name" value="DnaJ"/>
    <property type="match status" value="1"/>
</dbReference>
<proteinExistence type="predicted"/>
<evidence type="ECO:0000256" key="5">
    <source>
        <dbReference type="ARBA" id="ARBA00046365"/>
    </source>
</evidence>
<protein>
    <recommendedName>
        <fullName evidence="2">DnaJ homolog subfamily B member 9</fullName>
    </recommendedName>
    <alternativeName>
        <fullName evidence="3">Endoplasmic reticulum DNA J domain-containing protein 4</fullName>
    </alternativeName>
</protein>
<dbReference type="InterPro" id="IPR001623">
    <property type="entry name" value="DnaJ_domain"/>
</dbReference>
<evidence type="ECO:0000259" key="7">
    <source>
        <dbReference type="PROSITE" id="PS50076"/>
    </source>
</evidence>
<evidence type="ECO:0000313" key="9">
    <source>
        <dbReference type="WBParaSite" id="nRc.2.0.1.t37858-RA"/>
    </source>
</evidence>
<feature type="domain" description="J" evidence="7">
    <location>
        <begin position="25"/>
        <end position="89"/>
    </location>
</feature>
<dbReference type="InterPro" id="IPR036869">
    <property type="entry name" value="J_dom_sf"/>
</dbReference>
<dbReference type="SMART" id="SM00271">
    <property type="entry name" value="DnaJ"/>
    <property type="match status" value="1"/>
</dbReference>
<dbReference type="SUPFAM" id="SSF46565">
    <property type="entry name" value="Chaperone J-domain"/>
    <property type="match status" value="1"/>
</dbReference>
<keyword evidence="6" id="KW-0732">Signal</keyword>
<dbReference type="Gene3D" id="1.10.287.110">
    <property type="entry name" value="DnaJ domain"/>
    <property type="match status" value="1"/>
</dbReference>
<dbReference type="AlphaFoldDB" id="A0A915KGB2"/>
<dbReference type="PROSITE" id="PS50076">
    <property type="entry name" value="DNAJ_2"/>
    <property type="match status" value="1"/>
</dbReference>
<dbReference type="GO" id="GO:0051787">
    <property type="term" value="F:misfolded protein binding"/>
    <property type="evidence" value="ECO:0007669"/>
    <property type="project" value="TreeGrafter"/>
</dbReference>
<feature type="chain" id="PRO_5037505029" description="DnaJ homolog subfamily B member 9" evidence="6">
    <location>
        <begin position="22"/>
        <end position="143"/>
    </location>
</feature>
<dbReference type="PRINTS" id="PR00625">
    <property type="entry name" value="JDOMAIN"/>
</dbReference>
<dbReference type="CDD" id="cd06257">
    <property type="entry name" value="DnaJ"/>
    <property type="match status" value="1"/>
</dbReference>
<accession>A0A915KGB2</accession>
<dbReference type="PROSITE" id="PS00636">
    <property type="entry name" value="DNAJ_1"/>
    <property type="match status" value="1"/>
</dbReference>
<dbReference type="InterPro" id="IPR051948">
    <property type="entry name" value="Hsp70_co-chaperone_J-domain"/>
</dbReference>
<comment type="function">
    <text evidence="4">Co-chaperone for Hsp70 protein HSPA5/BiP that acts as a key repressor of the ERN1/IRE1-mediated unfolded protein response (UPR). J domain-containing co-chaperones stimulate the ATPase activity of Hsp70 proteins and are required for efficient substrate recognition by Hsp70 proteins. In the unstressed endoplasmic reticulum, interacts with the luminal region of ERN1/IRE1 and selectively recruits HSPA5/BiP: HSPA5/BiP disrupts the dimerization of the active ERN1/IRE1 luminal region, thereby inactivating ERN1/IRE1. Also involved in endoplasmic reticulum-associated degradation (ERAD) of misfolded proteins. Required for survival of B-cell progenitors and normal antibody production.</text>
</comment>
<dbReference type="GO" id="GO:0005783">
    <property type="term" value="C:endoplasmic reticulum"/>
    <property type="evidence" value="ECO:0007669"/>
    <property type="project" value="TreeGrafter"/>
</dbReference>
<keyword evidence="8" id="KW-1185">Reference proteome</keyword>
<dbReference type="PANTHER" id="PTHR44360">
    <property type="entry name" value="DNAJ HOMOLOG SUBFAMILY B MEMBER 9"/>
    <property type="match status" value="1"/>
</dbReference>
<evidence type="ECO:0000313" key="8">
    <source>
        <dbReference type="Proteomes" id="UP000887565"/>
    </source>
</evidence>
<dbReference type="OMA" id="NGHEHST"/>
<comment type="subunit">
    <text evidence="5">Interacts with HSPA5/BiP; interaction is direct. Interacts with ERN1/IRE1 (via the luminal region). Interacts with DERL1.</text>
</comment>
<name>A0A915KGB2_ROMCU</name>
<organism evidence="8 9">
    <name type="scientific">Romanomermis culicivorax</name>
    <name type="common">Nematode worm</name>
    <dbReference type="NCBI Taxonomy" id="13658"/>
    <lineage>
        <taxon>Eukaryota</taxon>
        <taxon>Metazoa</taxon>
        <taxon>Ecdysozoa</taxon>
        <taxon>Nematoda</taxon>
        <taxon>Enoplea</taxon>
        <taxon>Dorylaimia</taxon>
        <taxon>Mermithida</taxon>
        <taxon>Mermithoidea</taxon>
        <taxon>Mermithidae</taxon>
        <taxon>Romanomermis</taxon>
    </lineage>
</organism>
<reference evidence="9" key="1">
    <citation type="submission" date="2022-11" db="UniProtKB">
        <authorList>
            <consortium name="WormBaseParasite"/>
        </authorList>
    </citation>
    <scope>IDENTIFICATION</scope>
</reference>
<keyword evidence="1" id="KW-0143">Chaperone</keyword>
<dbReference type="GO" id="GO:0036503">
    <property type="term" value="P:ERAD pathway"/>
    <property type="evidence" value="ECO:0007669"/>
    <property type="project" value="TreeGrafter"/>
</dbReference>
<dbReference type="PANTHER" id="PTHR44360:SF1">
    <property type="entry name" value="DNAJ HOMOLOG SUBFAMILY B MEMBER 9"/>
    <property type="match status" value="1"/>
</dbReference>
<sequence>MRIQTCVSIFLIFVSIKSVAGLNNNFYKVLGLSSGATTQSIRKAYKSLVKEYHPDKNSNADAAQKFMEIQHAYEILSDPAKRQQYDQFRTVNGHEHSTEQQYKDGFRDFDRFFHQFAGAGRESFYFHMPNHQSFYTKHKITYR</sequence>
<evidence type="ECO:0000256" key="1">
    <source>
        <dbReference type="ARBA" id="ARBA00023186"/>
    </source>
</evidence>
<dbReference type="Proteomes" id="UP000887565">
    <property type="component" value="Unplaced"/>
</dbReference>